<keyword evidence="1" id="KW-0472">Membrane</keyword>
<dbReference type="PATRIC" id="fig|69.6.peg.2381"/>
<keyword evidence="1" id="KW-1133">Transmembrane helix</keyword>
<name>A0A0S2DHD9_LYSEN</name>
<feature type="transmembrane region" description="Helical" evidence="1">
    <location>
        <begin position="60"/>
        <end position="80"/>
    </location>
</feature>
<organism evidence="2 3">
    <name type="scientific">Lysobacter enzymogenes</name>
    <dbReference type="NCBI Taxonomy" id="69"/>
    <lineage>
        <taxon>Bacteria</taxon>
        <taxon>Pseudomonadati</taxon>
        <taxon>Pseudomonadota</taxon>
        <taxon>Gammaproteobacteria</taxon>
        <taxon>Lysobacterales</taxon>
        <taxon>Lysobacteraceae</taxon>
        <taxon>Lysobacter</taxon>
    </lineage>
</organism>
<feature type="transmembrane region" description="Helical" evidence="1">
    <location>
        <begin position="36"/>
        <end position="54"/>
    </location>
</feature>
<dbReference type="Proteomes" id="UP000061569">
    <property type="component" value="Chromosome"/>
</dbReference>
<dbReference type="KEGG" id="lez:GLE_2419"/>
<gene>
    <name evidence="2" type="ORF">GLE_2419</name>
</gene>
<dbReference type="STRING" id="69.GLE_2419"/>
<dbReference type="EMBL" id="CP013140">
    <property type="protein sequence ID" value="ALN57768.1"/>
    <property type="molecule type" value="Genomic_DNA"/>
</dbReference>
<proteinExistence type="predicted"/>
<evidence type="ECO:0000256" key="1">
    <source>
        <dbReference type="SAM" id="Phobius"/>
    </source>
</evidence>
<evidence type="ECO:0000313" key="3">
    <source>
        <dbReference type="Proteomes" id="UP000061569"/>
    </source>
</evidence>
<reference evidence="2 3" key="1">
    <citation type="submission" date="2015-11" db="EMBL/GenBank/DDBJ databases">
        <title>Genome sequences of Lysobacter enzymogenes strain C3 and Lysobacter antibioticus ATCC 29479.</title>
        <authorList>
            <person name="Kobayashi D.Y."/>
        </authorList>
    </citation>
    <scope>NUCLEOTIDE SEQUENCE [LARGE SCALE GENOMIC DNA]</scope>
    <source>
        <strain evidence="2 3">C3</strain>
    </source>
</reference>
<keyword evidence="1" id="KW-0812">Transmembrane</keyword>
<accession>A0A0S2DHD9</accession>
<sequence length="89" mass="9675">MNPWWVLPAMVFGVAGAWLLYLASPQQRWRAAPLRAWPGVACALSSLALLWPAMGAAAAVAMWLTVLMLVTTLAPFLGAWRARRREGAA</sequence>
<feature type="transmembrane region" description="Helical" evidence="1">
    <location>
        <begin position="6"/>
        <end position="24"/>
    </location>
</feature>
<protein>
    <submittedName>
        <fullName evidence="2">TSPO protein</fullName>
    </submittedName>
</protein>
<dbReference type="AlphaFoldDB" id="A0A0S2DHD9"/>
<evidence type="ECO:0000313" key="2">
    <source>
        <dbReference type="EMBL" id="ALN57768.1"/>
    </source>
</evidence>